<protein>
    <submittedName>
        <fullName evidence="3">Pyridoxamine 5'-phosphate oxidase</fullName>
    </submittedName>
</protein>
<organism evidence="3 4">
    <name type="scientific">Streptomyces tendae</name>
    <dbReference type="NCBI Taxonomy" id="1932"/>
    <lineage>
        <taxon>Bacteria</taxon>
        <taxon>Bacillati</taxon>
        <taxon>Actinomycetota</taxon>
        <taxon>Actinomycetes</taxon>
        <taxon>Kitasatosporales</taxon>
        <taxon>Streptomycetaceae</taxon>
        <taxon>Streptomyces</taxon>
    </lineage>
</organism>
<proteinExistence type="predicted"/>
<evidence type="ECO:0000313" key="4">
    <source>
        <dbReference type="Proteomes" id="UP000324308"/>
    </source>
</evidence>
<gene>
    <name evidence="3" type="ORF">F3L20_07885</name>
</gene>
<feature type="domain" description="Pyridoxamine 5'-phosphate oxidase N-terminal" evidence="2">
    <location>
        <begin position="22"/>
        <end position="139"/>
    </location>
</feature>
<dbReference type="InterPro" id="IPR012349">
    <property type="entry name" value="Split_barrel_FMN-bd"/>
</dbReference>
<dbReference type="SUPFAM" id="SSF50475">
    <property type="entry name" value="FMN-binding split barrel"/>
    <property type="match status" value="1"/>
</dbReference>
<dbReference type="EMBL" id="CP043959">
    <property type="protein sequence ID" value="QER85810.1"/>
    <property type="molecule type" value="Genomic_DNA"/>
</dbReference>
<dbReference type="InterPro" id="IPR011576">
    <property type="entry name" value="Pyridox_Oxase_N"/>
</dbReference>
<dbReference type="PANTHER" id="PTHR35176">
    <property type="entry name" value="HEME OXYGENASE HI_0854-RELATED"/>
    <property type="match status" value="1"/>
</dbReference>
<dbReference type="PANTHER" id="PTHR35176:SF6">
    <property type="entry name" value="HEME OXYGENASE HI_0854-RELATED"/>
    <property type="match status" value="1"/>
</dbReference>
<evidence type="ECO:0000259" key="2">
    <source>
        <dbReference type="Pfam" id="PF01243"/>
    </source>
</evidence>
<reference evidence="3 4" key="1">
    <citation type="submission" date="2019-09" db="EMBL/GenBank/DDBJ databases">
        <title>Draft genome sequence of the Ebosin-producing strain Streptomyces sp. 139.</title>
        <authorList>
            <person name="Ai L."/>
            <person name="Geng M."/>
            <person name="Ma M."/>
            <person name="Bai L."/>
        </authorList>
    </citation>
    <scope>NUCLEOTIDE SEQUENCE [LARGE SCALE GENOMIC DNA]</scope>
    <source>
        <strain evidence="3 4">139</strain>
    </source>
</reference>
<evidence type="ECO:0000313" key="3">
    <source>
        <dbReference type="EMBL" id="QER85810.1"/>
    </source>
</evidence>
<name>A0ABX5ZNJ1_STRTE</name>
<evidence type="ECO:0000256" key="1">
    <source>
        <dbReference type="ARBA" id="ARBA00023002"/>
    </source>
</evidence>
<dbReference type="Proteomes" id="UP000324308">
    <property type="component" value="Chromosome"/>
</dbReference>
<sequence>MRPGRPAWSDAVVSDLVNDPGPAVRTRLAEERNVWLCTVRPDGSAHVTPVWFVYGRSRWWIGADERAVKVRNVRAEPRVSLALEDGRSPVVAEGDATVLLDAFPREVVAAFREKYRWDVAAPTSPGSARVLLEVRVRRWLLAGTAQ</sequence>
<keyword evidence="4" id="KW-1185">Reference proteome</keyword>
<accession>A0ABX5ZNJ1</accession>
<dbReference type="InterPro" id="IPR052019">
    <property type="entry name" value="F420H2_bilvrd_red/Heme_oxyg"/>
</dbReference>
<keyword evidence="1" id="KW-0560">Oxidoreductase</keyword>
<dbReference type="Gene3D" id="2.30.110.10">
    <property type="entry name" value="Electron Transport, Fmn-binding Protein, Chain A"/>
    <property type="match status" value="1"/>
</dbReference>
<dbReference type="Pfam" id="PF01243">
    <property type="entry name" value="PNPOx_N"/>
    <property type="match status" value="1"/>
</dbReference>